<dbReference type="AlphaFoldDB" id="A0A2Z4FQ65"/>
<sequence>MMKQYGYYFLVLGLLSTMGACSDDAPGSEAADAGQDATTVDAGQDAHADAEPPDATFDTTDTSDISPDISPCANVECSPNEVCEDGACVEVITCDDGLKNGDEGDVDCGGSNCESCWGGQSCGVDQDCESGQCEQGQCIPNPFETVWSTTLEGGTDSNTIHLPLVDQGNYRIRVDWGDDTRDIITRGDQPEATHRYDQPGEYTVSIEGRLQGWSFEAQQEPENDAPKLLEITQWGNLHLGSSALYADGEDGGYFKGAQHLTITATDVPNLDETTSLRAMFANCDALSDIPSVAQWDVSAITDMSYLFESAYKFNGDISAWDTSSVRDMSHLFDAAQDFNQDIGAWNTSSVQDMSYLFRNAMDFNQDIGAWDTSSVTNMSGMFTYTYDASASPYAFDQDISGWDVSAVTDMSHMFEKHLNYNRDLSGWDTSAVTDMSYMFAEARRFNQDIGGWDVSSVTNMSSMFLEAIDFNQNIGAWDTSSVTDMSYLFTRAESFDQPIGDWDVSAVTDMSYLFQDTSFNQDIGEWDVSSVTNMLAIFNSALLFNQDIGAWDTSSVTNMRYAFGNAPAFNQDISAWDTSSVTNMSYMFIDALAFNQDIGAWDTSSVSTTEYMLARASQFDQDLGGWDLSAMTYMRRMFSEIAISTANYDALLFGWSAQPVAPSVEFGAGNSTYSAAAASARDALTNPPNNWMIEDGGPQ</sequence>
<accession>A0A2Z4FQ65</accession>
<dbReference type="InterPro" id="IPR011889">
    <property type="entry name" value="Liste_lipo_26"/>
</dbReference>
<dbReference type="OrthoDB" id="5354002at2"/>
<protein>
    <recommendedName>
        <fullName evidence="3">PKD domain-containing protein</fullName>
    </recommendedName>
</protein>
<gene>
    <name evidence="4" type="ORF">DN745_18515</name>
</gene>
<evidence type="ECO:0000313" key="5">
    <source>
        <dbReference type="Proteomes" id="UP000249799"/>
    </source>
</evidence>
<keyword evidence="2" id="KW-0732">Signal</keyword>
<dbReference type="InterPro" id="IPR000601">
    <property type="entry name" value="PKD_dom"/>
</dbReference>
<evidence type="ECO:0000313" key="4">
    <source>
        <dbReference type="EMBL" id="AWV91211.1"/>
    </source>
</evidence>
<evidence type="ECO:0000256" key="2">
    <source>
        <dbReference type="SAM" id="SignalP"/>
    </source>
</evidence>
<feature type="chain" id="PRO_5016254622" description="PKD domain-containing protein" evidence="2">
    <location>
        <begin position="23"/>
        <end position="699"/>
    </location>
</feature>
<dbReference type="InterPro" id="IPR005046">
    <property type="entry name" value="DUF285"/>
</dbReference>
<evidence type="ECO:0000256" key="1">
    <source>
        <dbReference type="SAM" id="MobiDB-lite"/>
    </source>
</evidence>
<feature type="compositionally biased region" description="Low complexity" evidence="1">
    <location>
        <begin position="53"/>
        <end position="65"/>
    </location>
</feature>
<evidence type="ECO:0000259" key="3">
    <source>
        <dbReference type="PROSITE" id="PS50093"/>
    </source>
</evidence>
<keyword evidence="5" id="KW-1185">Reference proteome</keyword>
<dbReference type="NCBIfam" id="TIGR02167">
    <property type="entry name" value="Liste_lipo_26"/>
    <property type="match status" value="9"/>
</dbReference>
<organism evidence="4 5">
    <name type="scientific">Bradymonas sediminis</name>
    <dbReference type="NCBI Taxonomy" id="1548548"/>
    <lineage>
        <taxon>Bacteria</taxon>
        <taxon>Deltaproteobacteria</taxon>
        <taxon>Bradymonadales</taxon>
        <taxon>Bradymonadaceae</taxon>
        <taxon>Bradymonas</taxon>
    </lineage>
</organism>
<dbReference type="RefSeq" id="WP_111337273.1">
    <property type="nucleotide sequence ID" value="NZ_CP030032.1"/>
</dbReference>
<feature type="region of interest" description="Disordered" evidence="1">
    <location>
        <begin position="25"/>
        <end position="65"/>
    </location>
</feature>
<dbReference type="KEGG" id="bsed:DN745_18515"/>
<dbReference type="Proteomes" id="UP000249799">
    <property type="component" value="Chromosome"/>
</dbReference>
<dbReference type="PROSITE" id="PS51257">
    <property type="entry name" value="PROKAR_LIPOPROTEIN"/>
    <property type="match status" value="1"/>
</dbReference>
<proteinExistence type="predicted"/>
<reference evidence="4 5" key="1">
    <citation type="submission" date="2018-06" db="EMBL/GenBank/DDBJ databases">
        <title>Lujinxingia sediminis gen. nov. sp. nov., a new facultative anaerobic member of the class Deltaproteobacteria, and proposal of Lujinxingaceae fam. nov.</title>
        <authorList>
            <person name="Guo L.-Y."/>
            <person name="Li C.-M."/>
            <person name="Wang S."/>
            <person name="Du Z.-J."/>
        </authorList>
    </citation>
    <scope>NUCLEOTIDE SEQUENCE [LARGE SCALE GENOMIC DNA]</scope>
    <source>
        <strain evidence="4 5">FA350</strain>
    </source>
</reference>
<dbReference type="EMBL" id="CP030032">
    <property type="protein sequence ID" value="AWV91211.1"/>
    <property type="molecule type" value="Genomic_DNA"/>
</dbReference>
<feature type="domain" description="PKD" evidence="3">
    <location>
        <begin position="175"/>
        <end position="206"/>
    </location>
</feature>
<name>A0A2Z4FQ65_9DELT</name>
<dbReference type="Pfam" id="PF03382">
    <property type="entry name" value="DUF285"/>
    <property type="match status" value="2"/>
</dbReference>
<feature type="signal peptide" evidence="2">
    <location>
        <begin position="1"/>
        <end position="22"/>
    </location>
</feature>
<dbReference type="PROSITE" id="PS50093">
    <property type="entry name" value="PKD"/>
    <property type="match status" value="1"/>
</dbReference>